<dbReference type="RefSeq" id="WP_316993921.1">
    <property type="nucleotide sequence ID" value="NZ_JAVBIB010000034.1"/>
</dbReference>
<comment type="caution">
    <text evidence="4">The sequence shown here is derived from an EMBL/GenBank/DDBJ whole genome shotgun (WGS) entry which is preliminary data.</text>
</comment>
<dbReference type="PROSITE" id="PS50893">
    <property type="entry name" value="ABC_TRANSPORTER_2"/>
    <property type="match status" value="1"/>
</dbReference>
<evidence type="ECO:0000256" key="1">
    <source>
        <dbReference type="ARBA" id="ARBA00022741"/>
    </source>
</evidence>
<evidence type="ECO:0000259" key="3">
    <source>
        <dbReference type="PROSITE" id="PS50893"/>
    </source>
</evidence>
<evidence type="ECO:0000313" key="4">
    <source>
        <dbReference type="EMBL" id="MDV2420502.1"/>
    </source>
</evidence>
<dbReference type="PANTHER" id="PTHR43158:SF2">
    <property type="entry name" value="SKFA PEPTIDE EXPORT ATP-BINDING PROTEIN SKFE"/>
    <property type="match status" value="1"/>
</dbReference>
<accession>A0AAE4T002</accession>
<protein>
    <submittedName>
        <fullName evidence="4">ABC transporter ATP-binding protein</fullName>
    </submittedName>
</protein>
<dbReference type="SMART" id="SM00382">
    <property type="entry name" value="AAA"/>
    <property type="match status" value="1"/>
</dbReference>
<feature type="domain" description="ABC transporter" evidence="3">
    <location>
        <begin position="5"/>
        <end position="230"/>
    </location>
</feature>
<dbReference type="EMBL" id="JAVBIB010000034">
    <property type="protein sequence ID" value="MDV2420502.1"/>
    <property type="molecule type" value="Genomic_DNA"/>
</dbReference>
<organism evidence="4 5">
    <name type="scientific">Corynebacterium tuberculostearicum</name>
    <dbReference type="NCBI Taxonomy" id="38304"/>
    <lineage>
        <taxon>Bacteria</taxon>
        <taxon>Bacillati</taxon>
        <taxon>Actinomycetota</taxon>
        <taxon>Actinomycetes</taxon>
        <taxon>Mycobacteriales</taxon>
        <taxon>Corynebacteriaceae</taxon>
        <taxon>Corynebacterium</taxon>
    </lineage>
</organism>
<sequence>MTSSLVADGIKIIRGNRVIINNFSAKLRSSDIVAMVGRNGAGKSTIMSALTGHLIPTEGKIHVLSDKKGKNDDLSSSVAFVSQGRPLYSSITVEQHTRLARDINDSFNYQWAKEKIESLGISGKSKVSQLSGGQHTQVALIISLARNKKFMILDEPMADLDPVVKIWVRELLEQAAKEDGVGILVSSHTVSDLSAILTHLWVIEEGDLLASVAREEIDPQKDSAFEEFVLEHLTRKGL</sequence>
<keyword evidence="2 4" id="KW-0067">ATP-binding</keyword>
<evidence type="ECO:0000313" key="5">
    <source>
        <dbReference type="Proteomes" id="UP001185706"/>
    </source>
</evidence>
<dbReference type="PANTHER" id="PTHR43158">
    <property type="entry name" value="SKFA PEPTIDE EXPORT ATP-BINDING PROTEIN SKFE"/>
    <property type="match status" value="1"/>
</dbReference>
<name>A0AAE4T002_9CORY</name>
<dbReference type="GO" id="GO:0005524">
    <property type="term" value="F:ATP binding"/>
    <property type="evidence" value="ECO:0007669"/>
    <property type="project" value="UniProtKB-KW"/>
</dbReference>
<dbReference type="AlphaFoldDB" id="A0AAE4T002"/>
<gene>
    <name evidence="4" type="ORF">RAE03_12125</name>
</gene>
<dbReference type="GO" id="GO:0016887">
    <property type="term" value="F:ATP hydrolysis activity"/>
    <property type="evidence" value="ECO:0007669"/>
    <property type="project" value="InterPro"/>
</dbReference>
<keyword evidence="1" id="KW-0547">Nucleotide-binding</keyword>
<dbReference type="InterPro" id="IPR003593">
    <property type="entry name" value="AAA+_ATPase"/>
</dbReference>
<reference evidence="4" key="1">
    <citation type="submission" date="2023-08" db="EMBL/GenBank/DDBJ databases">
        <title>Genomic characterization of the C. tuberculostearicum species complex, a ubiquitous member of the human skin microbiome.</title>
        <authorList>
            <person name="Ahmed N."/>
            <person name="Deming C."/>
            <person name="Conlan S."/>
            <person name="Segre J."/>
        </authorList>
    </citation>
    <scope>NUCLEOTIDE SEQUENCE</scope>
    <source>
        <strain evidence="4">CTNIH22</strain>
    </source>
</reference>
<dbReference type="InterPro" id="IPR003439">
    <property type="entry name" value="ABC_transporter-like_ATP-bd"/>
</dbReference>
<proteinExistence type="predicted"/>
<evidence type="ECO:0000256" key="2">
    <source>
        <dbReference type="ARBA" id="ARBA00022840"/>
    </source>
</evidence>
<dbReference type="SUPFAM" id="SSF52540">
    <property type="entry name" value="P-loop containing nucleoside triphosphate hydrolases"/>
    <property type="match status" value="1"/>
</dbReference>
<dbReference type="InterPro" id="IPR027417">
    <property type="entry name" value="P-loop_NTPase"/>
</dbReference>
<dbReference type="Proteomes" id="UP001185706">
    <property type="component" value="Unassembled WGS sequence"/>
</dbReference>
<dbReference type="Gene3D" id="3.40.50.300">
    <property type="entry name" value="P-loop containing nucleotide triphosphate hydrolases"/>
    <property type="match status" value="1"/>
</dbReference>
<dbReference type="Pfam" id="PF00005">
    <property type="entry name" value="ABC_tran"/>
    <property type="match status" value="1"/>
</dbReference>